<dbReference type="AlphaFoldDB" id="E9HNQ7"/>
<evidence type="ECO:0000259" key="7">
    <source>
        <dbReference type="PROSITE" id="PS50850"/>
    </source>
</evidence>
<dbReference type="InParanoid" id="E9HNQ7"/>
<dbReference type="InterPro" id="IPR036259">
    <property type="entry name" value="MFS_trans_sf"/>
</dbReference>
<dbReference type="Gene3D" id="1.20.1250.20">
    <property type="entry name" value="MFS general substrate transporter like domains"/>
    <property type="match status" value="2"/>
</dbReference>
<keyword evidence="9" id="KW-1185">Reference proteome</keyword>
<proteinExistence type="predicted"/>
<reference evidence="8 9" key="1">
    <citation type="journal article" date="2011" name="Science">
        <title>The ecoresponsive genome of Daphnia pulex.</title>
        <authorList>
            <person name="Colbourne J.K."/>
            <person name="Pfrender M.E."/>
            <person name="Gilbert D."/>
            <person name="Thomas W.K."/>
            <person name="Tucker A."/>
            <person name="Oakley T.H."/>
            <person name="Tokishita S."/>
            <person name="Aerts A."/>
            <person name="Arnold G.J."/>
            <person name="Basu M.K."/>
            <person name="Bauer D.J."/>
            <person name="Caceres C.E."/>
            <person name="Carmel L."/>
            <person name="Casola C."/>
            <person name="Choi J.H."/>
            <person name="Detter J.C."/>
            <person name="Dong Q."/>
            <person name="Dusheyko S."/>
            <person name="Eads B.D."/>
            <person name="Frohlich T."/>
            <person name="Geiler-Samerotte K.A."/>
            <person name="Gerlach D."/>
            <person name="Hatcher P."/>
            <person name="Jogdeo S."/>
            <person name="Krijgsveld J."/>
            <person name="Kriventseva E.V."/>
            <person name="Kultz D."/>
            <person name="Laforsch C."/>
            <person name="Lindquist E."/>
            <person name="Lopez J."/>
            <person name="Manak J.R."/>
            <person name="Muller J."/>
            <person name="Pangilinan J."/>
            <person name="Patwardhan R.P."/>
            <person name="Pitluck S."/>
            <person name="Pritham E.J."/>
            <person name="Rechtsteiner A."/>
            <person name="Rho M."/>
            <person name="Rogozin I.B."/>
            <person name="Sakarya O."/>
            <person name="Salamov A."/>
            <person name="Schaack S."/>
            <person name="Shapiro H."/>
            <person name="Shiga Y."/>
            <person name="Skalitzky C."/>
            <person name="Smith Z."/>
            <person name="Souvorov A."/>
            <person name="Sung W."/>
            <person name="Tang Z."/>
            <person name="Tsuchiya D."/>
            <person name="Tu H."/>
            <person name="Vos H."/>
            <person name="Wang M."/>
            <person name="Wolf Y.I."/>
            <person name="Yamagata H."/>
            <person name="Yamada T."/>
            <person name="Ye Y."/>
            <person name="Shaw J.R."/>
            <person name="Andrews J."/>
            <person name="Crease T.J."/>
            <person name="Tang H."/>
            <person name="Lucas S.M."/>
            <person name="Robertson H.M."/>
            <person name="Bork P."/>
            <person name="Koonin E.V."/>
            <person name="Zdobnov E.M."/>
            <person name="Grigoriev I.V."/>
            <person name="Lynch M."/>
            <person name="Boore J.L."/>
        </authorList>
    </citation>
    <scope>NUCLEOTIDE SEQUENCE [LARGE SCALE GENOMIC DNA]</scope>
</reference>
<evidence type="ECO:0000313" key="8">
    <source>
        <dbReference type="EMBL" id="EFX66628.1"/>
    </source>
</evidence>
<dbReference type="Pfam" id="PF00083">
    <property type="entry name" value="Sugar_tr"/>
    <property type="match status" value="1"/>
</dbReference>
<protein>
    <recommendedName>
        <fullName evidence="7">Major facilitator superfamily (MFS) profile domain-containing protein</fullName>
    </recommendedName>
</protein>
<dbReference type="PhylomeDB" id="E9HNQ7"/>
<dbReference type="EMBL" id="GL732698">
    <property type="protein sequence ID" value="EFX66628.1"/>
    <property type="molecule type" value="Genomic_DNA"/>
</dbReference>
<dbReference type="GO" id="GO:0016020">
    <property type="term" value="C:membrane"/>
    <property type="evidence" value="ECO:0007669"/>
    <property type="project" value="UniProtKB-SubCell"/>
</dbReference>
<keyword evidence="3 6" id="KW-1133">Transmembrane helix</keyword>
<dbReference type="GO" id="GO:0022857">
    <property type="term" value="F:transmembrane transporter activity"/>
    <property type="evidence" value="ECO:0007669"/>
    <property type="project" value="InterPro"/>
</dbReference>
<gene>
    <name evidence="8" type="ORF">DAPPUDRAFT_302495</name>
</gene>
<feature type="transmembrane region" description="Helical" evidence="6">
    <location>
        <begin position="455"/>
        <end position="472"/>
    </location>
</feature>
<keyword evidence="2 6" id="KW-0812">Transmembrane</keyword>
<dbReference type="Pfam" id="PF07690">
    <property type="entry name" value="MFS_1"/>
    <property type="match status" value="1"/>
</dbReference>
<dbReference type="InterPro" id="IPR005828">
    <property type="entry name" value="MFS_sugar_transport-like"/>
</dbReference>
<accession>E9HNQ7</accession>
<dbReference type="STRING" id="6669.E9HNQ7"/>
<feature type="transmembrane region" description="Helical" evidence="6">
    <location>
        <begin position="211"/>
        <end position="230"/>
    </location>
</feature>
<evidence type="ECO:0000256" key="5">
    <source>
        <dbReference type="SAM" id="MobiDB-lite"/>
    </source>
</evidence>
<dbReference type="InterPro" id="IPR011701">
    <property type="entry name" value="MFS"/>
</dbReference>
<feature type="transmembrane region" description="Helical" evidence="6">
    <location>
        <begin position="388"/>
        <end position="410"/>
    </location>
</feature>
<evidence type="ECO:0000256" key="4">
    <source>
        <dbReference type="ARBA" id="ARBA00023136"/>
    </source>
</evidence>
<dbReference type="CDD" id="cd17317">
    <property type="entry name" value="MFS_SLC22"/>
    <property type="match status" value="1"/>
</dbReference>
<dbReference type="Proteomes" id="UP000000305">
    <property type="component" value="Unassembled WGS sequence"/>
</dbReference>
<feature type="domain" description="Major facilitator superfamily (MFS) profile" evidence="7">
    <location>
        <begin position="266"/>
        <end position="523"/>
    </location>
</feature>
<feature type="transmembrane region" description="Helical" evidence="6">
    <location>
        <begin position="268"/>
        <end position="290"/>
    </location>
</feature>
<evidence type="ECO:0000256" key="3">
    <source>
        <dbReference type="ARBA" id="ARBA00022989"/>
    </source>
</evidence>
<dbReference type="PANTHER" id="PTHR24064">
    <property type="entry name" value="SOLUTE CARRIER FAMILY 22 MEMBER"/>
    <property type="match status" value="1"/>
</dbReference>
<feature type="transmembrane region" description="Helical" evidence="6">
    <location>
        <begin position="297"/>
        <end position="315"/>
    </location>
</feature>
<feature type="transmembrane region" description="Helical" evidence="6">
    <location>
        <begin position="363"/>
        <end position="382"/>
    </location>
</feature>
<keyword evidence="4 6" id="KW-0472">Membrane</keyword>
<dbReference type="OrthoDB" id="6894481at2759"/>
<feature type="region of interest" description="Disordered" evidence="5">
    <location>
        <begin position="1"/>
        <end position="25"/>
    </location>
</feature>
<feature type="transmembrane region" description="Helical" evidence="6">
    <location>
        <begin position="52"/>
        <end position="71"/>
    </location>
</feature>
<dbReference type="PROSITE" id="PS50850">
    <property type="entry name" value="MFS"/>
    <property type="match status" value="1"/>
</dbReference>
<dbReference type="SUPFAM" id="SSF103473">
    <property type="entry name" value="MFS general substrate transporter"/>
    <property type="match status" value="1"/>
</dbReference>
<sequence>MESSDHSDQPKPAGQQDGQPKEEEENLKGEAFNYDDILEHLGQLGKFQLRTVLWLCVPALFPAFVTMSLTFTGGVPDYRCFVDGCDDVESQGQDGLDYFFPPWLNNTIPGWEGESSSTDNRIKRQCYVYNHTWNNVEECLAGSNVGIDQEIQCSEWVYDDSIFGSTVVTDFELVCDDENKRPIPGMAYMAGNVFGPLLFGFLTDKTGRKPAFTLCVFILFILVTGAAFSTNIITFSVLRFLSGICNIGFFDIYYVWGVEAVGESYRVVVGFMFQLLFTAGSAVLGIIAYFVRDWRKLHLIIGVPIFTFVSLYWFASVMGYYGITFAANNLSSSFYINYELIMLVEIPAYIFGIYITDKVGRRLTLSVGLLISGVGCLITGLLPADQEVMQVVFSLIGKFFISTVMAALYAATVELFPTETRAITMGICSTSGRFGGILAPLLADAGSKIDPAFPYIVFAIANIAVGVLCFLLPETNNLPLPNNIQEAIDMEKHTFSLRRCCKKNKDSAIAIAFAIAFQLRKSD</sequence>
<dbReference type="KEGG" id="dpx:DAPPUDRAFT_302495"/>
<dbReference type="InterPro" id="IPR020846">
    <property type="entry name" value="MFS_dom"/>
</dbReference>
<name>E9HNQ7_DAPPU</name>
<dbReference type="HOGENOM" id="CLU_001265_33_4_1"/>
<evidence type="ECO:0000256" key="1">
    <source>
        <dbReference type="ARBA" id="ARBA00004141"/>
    </source>
</evidence>
<dbReference type="eggNOG" id="KOG0255">
    <property type="taxonomic scope" value="Eukaryota"/>
</dbReference>
<feature type="transmembrane region" description="Helical" evidence="6">
    <location>
        <begin position="237"/>
        <end position="256"/>
    </location>
</feature>
<evidence type="ECO:0000313" key="9">
    <source>
        <dbReference type="Proteomes" id="UP000000305"/>
    </source>
</evidence>
<dbReference type="OMA" id="PGMAYMA"/>
<organism evidence="8 9">
    <name type="scientific">Daphnia pulex</name>
    <name type="common">Water flea</name>
    <dbReference type="NCBI Taxonomy" id="6669"/>
    <lineage>
        <taxon>Eukaryota</taxon>
        <taxon>Metazoa</taxon>
        <taxon>Ecdysozoa</taxon>
        <taxon>Arthropoda</taxon>
        <taxon>Crustacea</taxon>
        <taxon>Branchiopoda</taxon>
        <taxon>Diplostraca</taxon>
        <taxon>Cladocera</taxon>
        <taxon>Anomopoda</taxon>
        <taxon>Daphniidae</taxon>
        <taxon>Daphnia</taxon>
    </lineage>
</organism>
<evidence type="ECO:0000256" key="2">
    <source>
        <dbReference type="ARBA" id="ARBA00022692"/>
    </source>
</evidence>
<comment type="subcellular location">
    <subcellularLocation>
        <location evidence="1">Membrane</location>
        <topology evidence="1">Multi-pass membrane protein</topology>
    </subcellularLocation>
</comment>
<feature type="transmembrane region" description="Helical" evidence="6">
    <location>
        <begin position="335"/>
        <end position="356"/>
    </location>
</feature>
<evidence type="ECO:0000256" key="6">
    <source>
        <dbReference type="SAM" id="Phobius"/>
    </source>
</evidence>